<dbReference type="EMBL" id="JAHMHQ010000024">
    <property type="protein sequence ID" value="KAK1624425.1"/>
    <property type="molecule type" value="Genomic_DNA"/>
</dbReference>
<dbReference type="Proteomes" id="UP001243989">
    <property type="component" value="Unassembled WGS sequence"/>
</dbReference>
<dbReference type="AlphaFoldDB" id="A0AAI9ZH25"/>
<keyword evidence="2" id="KW-1185">Reference proteome</keyword>
<proteinExistence type="predicted"/>
<gene>
    <name evidence="1" type="ORF">BDP81DRAFT_109145</name>
</gene>
<name>A0AAI9ZH25_9PEZI</name>
<protein>
    <submittedName>
        <fullName evidence="1">Uncharacterized protein</fullName>
    </submittedName>
</protein>
<accession>A0AAI9ZH25</accession>
<evidence type="ECO:0000313" key="2">
    <source>
        <dbReference type="Proteomes" id="UP001243989"/>
    </source>
</evidence>
<dbReference type="RefSeq" id="XP_060440420.1">
    <property type="nucleotide sequence ID" value="XM_060581450.1"/>
</dbReference>
<organism evidence="1 2">
    <name type="scientific">Colletotrichum phormii</name>
    <dbReference type="NCBI Taxonomy" id="359342"/>
    <lineage>
        <taxon>Eukaryota</taxon>
        <taxon>Fungi</taxon>
        <taxon>Dikarya</taxon>
        <taxon>Ascomycota</taxon>
        <taxon>Pezizomycotina</taxon>
        <taxon>Sordariomycetes</taxon>
        <taxon>Hypocreomycetidae</taxon>
        <taxon>Glomerellales</taxon>
        <taxon>Glomerellaceae</taxon>
        <taxon>Colletotrichum</taxon>
        <taxon>Colletotrichum acutatum species complex</taxon>
    </lineage>
</organism>
<comment type="caution">
    <text evidence="1">The sequence shown here is derived from an EMBL/GenBank/DDBJ whole genome shotgun (WGS) entry which is preliminary data.</text>
</comment>
<sequence length="72" mass="7900">MGMTTRGSSRQKRQLGLLVKVSLLPTTPGAAMTRYLARIPHLAGSTRYLAMSEFFPPNSSVTLVALHSHYLL</sequence>
<dbReference type="GeneID" id="85466312"/>
<reference evidence="1" key="1">
    <citation type="submission" date="2021-06" db="EMBL/GenBank/DDBJ databases">
        <title>Comparative genomics, transcriptomics and evolutionary studies reveal genomic signatures of adaptation to plant cell wall in hemibiotrophic fungi.</title>
        <authorList>
            <consortium name="DOE Joint Genome Institute"/>
            <person name="Baroncelli R."/>
            <person name="Diaz J.F."/>
            <person name="Benocci T."/>
            <person name="Peng M."/>
            <person name="Battaglia E."/>
            <person name="Haridas S."/>
            <person name="Andreopoulos W."/>
            <person name="Labutti K."/>
            <person name="Pangilinan J."/>
            <person name="Floch G.L."/>
            <person name="Makela M.R."/>
            <person name="Henrissat B."/>
            <person name="Grigoriev I.V."/>
            <person name="Crouch J.A."/>
            <person name="De Vries R.P."/>
            <person name="Sukno S.A."/>
            <person name="Thon M.R."/>
        </authorList>
    </citation>
    <scope>NUCLEOTIDE SEQUENCE</scope>
    <source>
        <strain evidence="1">CBS 102054</strain>
    </source>
</reference>
<evidence type="ECO:0000313" key="1">
    <source>
        <dbReference type="EMBL" id="KAK1624425.1"/>
    </source>
</evidence>